<feature type="transmembrane region" description="Helical" evidence="1">
    <location>
        <begin position="299"/>
        <end position="323"/>
    </location>
</feature>
<dbReference type="GO" id="GO:0022857">
    <property type="term" value="F:transmembrane transporter activity"/>
    <property type="evidence" value="ECO:0007669"/>
    <property type="project" value="TreeGrafter"/>
</dbReference>
<evidence type="ECO:0000313" key="4">
    <source>
        <dbReference type="Proteomes" id="UP000184465"/>
    </source>
</evidence>
<name>A0A1M6SCT3_PARC5</name>
<dbReference type="RefSeq" id="WP_073152508.1">
    <property type="nucleotide sequence ID" value="NZ_FRAG01000059.1"/>
</dbReference>
<dbReference type="OrthoDB" id="2505986at2"/>
<dbReference type="STRING" id="1121301.SAMN02745912_03273"/>
<accession>A0A1M6SCT3</accession>
<dbReference type="EMBL" id="FRAG01000059">
    <property type="protein sequence ID" value="SHK42574.1"/>
    <property type="molecule type" value="Genomic_DNA"/>
</dbReference>
<feature type="transmembrane region" description="Helical" evidence="1">
    <location>
        <begin position="406"/>
        <end position="424"/>
    </location>
</feature>
<evidence type="ECO:0000313" key="3">
    <source>
        <dbReference type="EMBL" id="SHK42574.1"/>
    </source>
</evidence>
<dbReference type="PANTHER" id="PTHR30572:SF4">
    <property type="entry name" value="ABC TRANSPORTER PERMEASE YTRF"/>
    <property type="match status" value="1"/>
</dbReference>
<feature type="domain" description="MacB-like periplasmic core" evidence="2">
    <location>
        <begin position="12"/>
        <end position="190"/>
    </location>
</feature>
<dbReference type="PANTHER" id="PTHR30572">
    <property type="entry name" value="MEMBRANE COMPONENT OF TRANSPORTER-RELATED"/>
    <property type="match status" value="1"/>
</dbReference>
<keyword evidence="1" id="KW-0812">Transmembrane</keyword>
<evidence type="ECO:0000256" key="1">
    <source>
        <dbReference type="SAM" id="Phobius"/>
    </source>
</evidence>
<feature type="transmembrane region" description="Helical" evidence="1">
    <location>
        <begin position="9"/>
        <end position="25"/>
    </location>
</feature>
<dbReference type="AlphaFoldDB" id="A0A1M6SCT3"/>
<gene>
    <name evidence="3" type="ORF">SAMN02745912_03273</name>
</gene>
<dbReference type="Pfam" id="PF12704">
    <property type="entry name" value="MacB_PCD"/>
    <property type="match status" value="1"/>
</dbReference>
<organism evidence="3 4">
    <name type="scientific">Paramaledivibacter caminithermalis (strain DSM 15212 / CIP 107654 / DViRD3)</name>
    <name type="common">Clostridium caminithermale</name>
    <dbReference type="NCBI Taxonomy" id="1121301"/>
    <lineage>
        <taxon>Bacteria</taxon>
        <taxon>Bacillati</taxon>
        <taxon>Bacillota</taxon>
        <taxon>Clostridia</taxon>
        <taxon>Peptostreptococcales</taxon>
        <taxon>Caminicellaceae</taxon>
        <taxon>Paramaledivibacter</taxon>
    </lineage>
</organism>
<keyword evidence="1" id="KW-0472">Membrane</keyword>
<dbReference type="Proteomes" id="UP000184465">
    <property type="component" value="Unassembled WGS sequence"/>
</dbReference>
<dbReference type="InterPro" id="IPR025857">
    <property type="entry name" value="MacB_PCD"/>
</dbReference>
<feature type="transmembrane region" description="Helical" evidence="1">
    <location>
        <begin position="247"/>
        <end position="268"/>
    </location>
</feature>
<keyword evidence="4" id="KW-1185">Reference proteome</keyword>
<keyword evidence="1" id="KW-1133">Transmembrane helix</keyword>
<evidence type="ECO:0000259" key="2">
    <source>
        <dbReference type="Pfam" id="PF12704"/>
    </source>
</evidence>
<dbReference type="InterPro" id="IPR050250">
    <property type="entry name" value="Macrolide_Exporter_MacB"/>
</dbReference>
<feature type="transmembrane region" description="Helical" evidence="1">
    <location>
        <begin position="370"/>
        <end position="394"/>
    </location>
</feature>
<sequence length="460" mass="53549">MKKNINRRYWTIFIVIFIFIFTLSLNKSIYLKVKELNGIVGYQKILVELKNDRNLENGLSLKKTEELKKLLSPELMTYYTFDKSLICSENTNSKALVYGVKGEYNQFYNIRLKKGSFLNEDDNNNKNYSAVIEDKLAKKLFKSDDVIGLQIFIYDKKFTIIGVVDSYDSIIGDFIEKDLPLIYIPLSVMNKVKLNCSITNIEFENTDSSLNKAIIIDKLAVIDRNPNDFYIEDYSEVGKLIKQRSDILLFIMGLFCIYKLIIVMINIIKKSIDSLRSEMERYYFFSAIKRCSFKLLGNLFKIGIILVLVILLWKLISFDLYIVPEKFPNDPTSVKQVSEILRDNVKEFLVDNNSSSLYEHRIINFLQKTISMIFIISLACELCIIFNFFRYINIYFENEIEMLNKLGIYFTVSTVLSMIIIYISGLPVDVSIKKITLLWTSSIILIYKSGKSEMIEENTI</sequence>
<proteinExistence type="predicted"/>
<protein>
    <submittedName>
        <fullName evidence="3">MacB-like core domain-containing protein</fullName>
    </submittedName>
</protein>
<reference evidence="3 4" key="1">
    <citation type="submission" date="2016-11" db="EMBL/GenBank/DDBJ databases">
        <authorList>
            <person name="Jaros S."/>
            <person name="Januszkiewicz K."/>
            <person name="Wedrychowicz H."/>
        </authorList>
    </citation>
    <scope>NUCLEOTIDE SEQUENCE [LARGE SCALE GENOMIC DNA]</scope>
    <source>
        <strain evidence="3 4">DSM 15212</strain>
    </source>
</reference>
<dbReference type="GO" id="GO:0005886">
    <property type="term" value="C:plasma membrane"/>
    <property type="evidence" value="ECO:0007669"/>
    <property type="project" value="TreeGrafter"/>
</dbReference>